<dbReference type="Proteomes" id="UP000254866">
    <property type="component" value="Unassembled WGS sequence"/>
</dbReference>
<dbReference type="RefSeq" id="XP_031872140.1">
    <property type="nucleotide sequence ID" value="XM_032012447.1"/>
</dbReference>
<dbReference type="AlphaFoldDB" id="A0A370TVC0"/>
<comment type="caution">
    <text evidence="6">The sequence shown here is derived from an EMBL/GenBank/DDBJ whole genome shotgun (WGS) entry which is preliminary data.</text>
</comment>
<dbReference type="GO" id="GO:0003677">
    <property type="term" value="F:DNA binding"/>
    <property type="evidence" value="ECO:0007669"/>
    <property type="project" value="InterPro"/>
</dbReference>
<dbReference type="InterPro" id="IPR036864">
    <property type="entry name" value="Zn2-C6_fun-type_DNA-bd_sf"/>
</dbReference>
<keyword evidence="2" id="KW-0479">Metal-binding</keyword>
<dbReference type="GeneID" id="43596673"/>
<keyword evidence="7" id="KW-1185">Reference proteome</keyword>
<sequence>MLASPSQTPESAPEREPNPTAVPVPASKITRGHSCVLCQQRKVRCDRLKPCANCLKAGAECVASTPTLPRRRKRKLNEIDIGAKLRKYEQLLKKHGVKIEEDGGSAAVEELDNSYREDGAQAALNMTVPRPRNAEPGALFTDKENSRYVENTLWENLRDEIQDPNEAIPGSSSSDDEINDSNIYPNAESLLVGHGSSSKNLALLHPPPVHLFMMWQTFLVNVNPLVKMFHAHTVQQTILDASADLENVSRPTEALMFSIYLLAVTSLGNEECETMFGESRAVLLGKYSHAAQQALINAKFLKSLNMATLQAFALYLLGVRRVYNPNSFWVLTGVASRIAQRLGLHRDGSHYKEISVFDAEMRRRTWWQIVFLDGHASKLAGAGFPIWFGKFDTKIPLNISDSDLNPTMKEPPMEKEGATEMIFCSIRYDVAQAMRDVTSRTKGGGNDDANWQVPKGPEFITVKDKAIDELEARFEVKYLRYCDPSIPLHLTVMYLAKSVICTMRIMAHHPRQYPDKGASMPQSEKDMLFRESLKELEIDNLGHNIKVVKGYLWHIESHFQLDAFIYLLSELRYRLTGELVERAWQQVKTSFEYHTNVLTDTKNSLYFAIGNLALKAWRKREDAGLATQGGFQIEPPQFISTLRRQRNISDLPPKTTSDANNELFSRPHRALGYPTDAVGQNTMYQNTVDQFADVNLSFDVVMPDITPVDWEYWQTLMDGDLPAYSDGQIFLN</sequence>
<gene>
    <name evidence="6" type="ORF">BP5553_03824</name>
</gene>
<evidence type="ECO:0000256" key="1">
    <source>
        <dbReference type="ARBA" id="ARBA00004123"/>
    </source>
</evidence>
<dbReference type="Pfam" id="PF04082">
    <property type="entry name" value="Fungal_trans"/>
    <property type="match status" value="1"/>
</dbReference>
<dbReference type="GO" id="GO:0005634">
    <property type="term" value="C:nucleus"/>
    <property type="evidence" value="ECO:0007669"/>
    <property type="project" value="UniProtKB-SubCell"/>
</dbReference>
<dbReference type="EMBL" id="NPIC01000002">
    <property type="protein sequence ID" value="RDL39484.1"/>
    <property type="molecule type" value="Genomic_DNA"/>
</dbReference>
<dbReference type="SMART" id="SM00906">
    <property type="entry name" value="Fungal_trans"/>
    <property type="match status" value="1"/>
</dbReference>
<keyword evidence="3" id="KW-0539">Nucleus</keyword>
<dbReference type="Pfam" id="PF00172">
    <property type="entry name" value="Zn_clus"/>
    <property type="match status" value="1"/>
</dbReference>
<feature type="region of interest" description="Disordered" evidence="4">
    <location>
        <begin position="1"/>
        <end position="26"/>
    </location>
</feature>
<feature type="region of interest" description="Disordered" evidence="4">
    <location>
        <begin position="160"/>
        <end position="180"/>
    </location>
</feature>
<dbReference type="SMART" id="SM00066">
    <property type="entry name" value="GAL4"/>
    <property type="match status" value="1"/>
</dbReference>
<dbReference type="CDD" id="cd12148">
    <property type="entry name" value="fungal_TF_MHR"/>
    <property type="match status" value="1"/>
</dbReference>
<comment type="subcellular location">
    <subcellularLocation>
        <location evidence="1">Nucleus</location>
    </subcellularLocation>
</comment>
<dbReference type="GO" id="GO:0000981">
    <property type="term" value="F:DNA-binding transcription factor activity, RNA polymerase II-specific"/>
    <property type="evidence" value="ECO:0007669"/>
    <property type="project" value="InterPro"/>
</dbReference>
<evidence type="ECO:0000313" key="6">
    <source>
        <dbReference type="EMBL" id="RDL39484.1"/>
    </source>
</evidence>
<evidence type="ECO:0000259" key="5">
    <source>
        <dbReference type="PROSITE" id="PS50048"/>
    </source>
</evidence>
<dbReference type="GO" id="GO:0008270">
    <property type="term" value="F:zinc ion binding"/>
    <property type="evidence" value="ECO:0007669"/>
    <property type="project" value="InterPro"/>
</dbReference>
<dbReference type="InterPro" id="IPR007219">
    <property type="entry name" value="XnlR_reg_dom"/>
</dbReference>
<protein>
    <recommendedName>
        <fullName evidence="5">Zn(2)-C6 fungal-type domain-containing protein</fullName>
    </recommendedName>
</protein>
<name>A0A370TVC0_9HELO</name>
<dbReference type="SUPFAM" id="SSF57701">
    <property type="entry name" value="Zn2/Cys6 DNA-binding domain"/>
    <property type="match status" value="1"/>
</dbReference>
<feature type="domain" description="Zn(2)-C6 fungal-type" evidence="5">
    <location>
        <begin position="34"/>
        <end position="63"/>
    </location>
</feature>
<evidence type="ECO:0000313" key="7">
    <source>
        <dbReference type="Proteomes" id="UP000254866"/>
    </source>
</evidence>
<dbReference type="STRING" id="2656787.A0A370TVC0"/>
<reference evidence="6 7" key="1">
    <citation type="journal article" date="2018" name="IMA Fungus">
        <title>IMA Genome-F 9: Draft genome sequence of Annulohypoxylon stygium, Aspergillus mulundensis, Berkeleyomyces basicola (syn. Thielaviopsis basicola), Ceratocystis smalleyi, two Cercospora beticola strains, Coleophoma cylindrospora, Fusarium fracticaudum, Phialophora cf. hyalina, and Morchella septimelata.</title>
        <authorList>
            <person name="Wingfield B.D."/>
            <person name="Bills G.F."/>
            <person name="Dong Y."/>
            <person name="Huang W."/>
            <person name="Nel W.J."/>
            <person name="Swalarsk-Parry B.S."/>
            <person name="Vaghefi N."/>
            <person name="Wilken P.M."/>
            <person name="An Z."/>
            <person name="de Beer Z.W."/>
            <person name="De Vos L."/>
            <person name="Chen L."/>
            <person name="Duong T.A."/>
            <person name="Gao Y."/>
            <person name="Hammerbacher A."/>
            <person name="Kikkert J.R."/>
            <person name="Li Y."/>
            <person name="Li H."/>
            <person name="Li K."/>
            <person name="Li Q."/>
            <person name="Liu X."/>
            <person name="Ma X."/>
            <person name="Naidoo K."/>
            <person name="Pethybridge S.J."/>
            <person name="Sun J."/>
            <person name="Steenkamp E.T."/>
            <person name="van der Nest M.A."/>
            <person name="van Wyk S."/>
            <person name="Wingfield M.J."/>
            <person name="Xiong C."/>
            <person name="Yue Q."/>
            <person name="Zhang X."/>
        </authorList>
    </citation>
    <scope>NUCLEOTIDE SEQUENCE [LARGE SCALE GENOMIC DNA]</scope>
    <source>
        <strain evidence="6 7">BP 5553</strain>
    </source>
</reference>
<dbReference type="PANTHER" id="PTHR31001">
    <property type="entry name" value="UNCHARACTERIZED TRANSCRIPTIONAL REGULATORY PROTEIN"/>
    <property type="match status" value="1"/>
</dbReference>
<dbReference type="CDD" id="cd00067">
    <property type="entry name" value="GAL4"/>
    <property type="match status" value="1"/>
</dbReference>
<dbReference type="Gene3D" id="4.10.240.10">
    <property type="entry name" value="Zn(2)-C6 fungal-type DNA-binding domain"/>
    <property type="match status" value="1"/>
</dbReference>
<dbReference type="PANTHER" id="PTHR31001:SF85">
    <property type="entry name" value="ZN(II)2CYS6 TRANSCRIPTION FACTOR (EUROFUNG)"/>
    <property type="match status" value="1"/>
</dbReference>
<dbReference type="InterPro" id="IPR050613">
    <property type="entry name" value="Sec_Metabolite_Reg"/>
</dbReference>
<evidence type="ECO:0000256" key="4">
    <source>
        <dbReference type="SAM" id="MobiDB-lite"/>
    </source>
</evidence>
<accession>A0A370TVC0</accession>
<evidence type="ECO:0000256" key="2">
    <source>
        <dbReference type="ARBA" id="ARBA00022723"/>
    </source>
</evidence>
<proteinExistence type="predicted"/>
<dbReference type="GO" id="GO:0006351">
    <property type="term" value="P:DNA-templated transcription"/>
    <property type="evidence" value="ECO:0007669"/>
    <property type="project" value="InterPro"/>
</dbReference>
<dbReference type="InterPro" id="IPR001138">
    <property type="entry name" value="Zn2Cys6_DnaBD"/>
</dbReference>
<feature type="compositionally biased region" description="Polar residues" evidence="4">
    <location>
        <begin position="1"/>
        <end position="10"/>
    </location>
</feature>
<evidence type="ECO:0000256" key="3">
    <source>
        <dbReference type="ARBA" id="ARBA00023242"/>
    </source>
</evidence>
<dbReference type="PROSITE" id="PS50048">
    <property type="entry name" value="ZN2_CY6_FUNGAL_2"/>
    <property type="match status" value="1"/>
</dbReference>
<organism evidence="6 7">
    <name type="scientific">Venustampulla echinocandica</name>
    <dbReference type="NCBI Taxonomy" id="2656787"/>
    <lineage>
        <taxon>Eukaryota</taxon>
        <taxon>Fungi</taxon>
        <taxon>Dikarya</taxon>
        <taxon>Ascomycota</taxon>
        <taxon>Pezizomycotina</taxon>
        <taxon>Leotiomycetes</taxon>
        <taxon>Helotiales</taxon>
        <taxon>Pleuroascaceae</taxon>
        <taxon>Venustampulla</taxon>
    </lineage>
</organism>
<dbReference type="OrthoDB" id="2269373at2759"/>